<feature type="region of interest" description="Disordered" evidence="1">
    <location>
        <begin position="166"/>
        <end position="211"/>
    </location>
</feature>
<reference evidence="2" key="1">
    <citation type="submission" date="2019-01" db="EMBL/GenBank/DDBJ databases">
        <title>Draft genome sequences of three monokaryotic isolates of the white-rot basidiomycete fungus Dichomitus squalens.</title>
        <authorList>
            <consortium name="DOE Joint Genome Institute"/>
            <person name="Lopez S.C."/>
            <person name="Andreopoulos B."/>
            <person name="Pangilinan J."/>
            <person name="Lipzen A."/>
            <person name="Riley R."/>
            <person name="Ahrendt S."/>
            <person name="Ng V."/>
            <person name="Barry K."/>
            <person name="Daum C."/>
            <person name="Grigoriev I.V."/>
            <person name="Hilden K.S."/>
            <person name="Makela M.R."/>
            <person name="de Vries R.P."/>
        </authorList>
    </citation>
    <scope>NUCLEOTIDE SEQUENCE [LARGE SCALE GENOMIC DNA]</scope>
    <source>
        <strain evidence="2">OM18370.1</strain>
    </source>
</reference>
<protein>
    <submittedName>
        <fullName evidence="2">Uncharacterized protein</fullName>
    </submittedName>
</protein>
<dbReference type="OrthoDB" id="2755069at2759"/>
<dbReference type="Proteomes" id="UP000292957">
    <property type="component" value="Unassembled WGS sequence"/>
</dbReference>
<evidence type="ECO:0000256" key="1">
    <source>
        <dbReference type="SAM" id="MobiDB-lite"/>
    </source>
</evidence>
<sequence length="211" mass="24482">MASHRNNNDKSDKKNRNRNRHRRERELQRAVEERNREIRDLQRKLETAQASLTEHTQGADDRVPRPRGSAGDGFSLQAEMGLLDNIARYRSIQRTVRDLIGRAGLDYHSIWRQQPKAVIGKVYRVARGRQPYLRRFVNDWATEEMVKQYLRNRRAYARRQGFADENNVEVPMQVDDDDGVPMDGVDGQGEDNDEEMDDNHGEGPSGSQHDD</sequence>
<gene>
    <name evidence="2" type="ORF">BD311DRAFT_752850</name>
</gene>
<proteinExistence type="predicted"/>
<name>A0A4Q9MU49_9APHY</name>
<feature type="region of interest" description="Disordered" evidence="1">
    <location>
        <begin position="49"/>
        <end position="70"/>
    </location>
</feature>
<accession>A0A4Q9MU49</accession>
<feature type="compositionally biased region" description="Basic and acidic residues" evidence="1">
    <location>
        <begin position="24"/>
        <end position="35"/>
    </location>
</feature>
<feature type="compositionally biased region" description="Acidic residues" evidence="1">
    <location>
        <begin position="188"/>
        <end position="197"/>
    </location>
</feature>
<dbReference type="EMBL" id="ML143400">
    <property type="protein sequence ID" value="TBU31205.1"/>
    <property type="molecule type" value="Genomic_DNA"/>
</dbReference>
<organism evidence="2">
    <name type="scientific">Dichomitus squalens</name>
    <dbReference type="NCBI Taxonomy" id="114155"/>
    <lineage>
        <taxon>Eukaryota</taxon>
        <taxon>Fungi</taxon>
        <taxon>Dikarya</taxon>
        <taxon>Basidiomycota</taxon>
        <taxon>Agaricomycotina</taxon>
        <taxon>Agaricomycetes</taxon>
        <taxon>Polyporales</taxon>
        <taxon>Polyporaceae</taxon>
        <taxon>Dichomitus</taxon>
    </lineage>
</organism>
<feature type="compositionally biased region" description="Basic and acidic residues" evidence="1">
    <location>
        <begin position="1"/>
        <end position="14"/>
    </location>
</feature>
<feature type="region of interest" description="Disordered" evidence="1">
    <location>
        <begin position="1"/>
        <end position="35"/>
    </location>
</feature>
<evidence type="ECO:0000313" key="2">
    <source>
        <dbReference type="EMBL" id="TBU31205.1"/>
    </source>
</evidence>
<dbReference type="AlphaFoldDB" id="A0A4Q9MU49"/>